<evidence type="ECO:0000256" key="2">
    <source>
        <dbReference type="ARBA" id="ARBA00022448"/>
    </source>
</evidence>
<dbReference type="GO" id="GO:0000139">
    <property type="term" value="C:Golgi membrane"/>
    <property type="evidence" value="ECO:0007669"/>
    <property type="project" value="TreeGrafter"/>
</dbReference>
<comment type="caution">
    <text evidence="8">The sequence shown here is derived from an EMBL/GenBank/DDBJ whole genome shotgun (WGS) entry which is preliminary data.</text>
</comment>
<dbReference type="InterPro" id="IPR013657">
    <property type="entry name" value="SCL35B1-4/HUT1"/>
</dbReference>
<dbReference type="Pfam" id="PF08449">
    <property type="entry name" value="UAA"/>
    <property type="match status" value="1"/>
</dbReference>
<dbReference type="Proteomes" id="UP000008988">
    <property type="component" value="Unassembled WGS sequence"/>
</dbReference>
<evidence type="ECO:0000256" key="4">
    <source>
        <dbReference type="ARBA" id="ARBA00022692"/>
    </source>
</evidence>
<evidence type="ECO:0000313" key="9">
    <source>
        <dbReference type="Proteomes" id="UP000008988"/>
    </source>
</evidence>
<dbReference type="NCBIfam" id="TIGR00803">
    <property type="entry name" value="nst"/>
    <property type="match status" value="1"/>
</dbReference>
<feature type="transmembrane region" description="Helical" evidence="7">
    <location>
        <begin position="235"/>
        <end position="257"/>
    </location>
</feature>
<comment type="subcellular location">
    <subcellularLocation>
        <location evidence="1">Endomembrane system</location>
        <topology evidence="1">Multi-pass membrane protein</topology>
    </subcellularLocation>
</comment>
<dbReference type="GO" id="GO:0005464">
    <property type="term" value="F:UDP-xylose transmembrane transporter activity"/>
    <property type="evidence" value="ECO:0007669"/>
    <property type="project" value="TreeGrafter"/>
</dbReference>
<keyword evidence="4 7" id="KW-0812">Transmembrane</keyword>
<dbReference type="GO" id="GO:0005462">
    <property type="term" value="F:UDP-N-acetylglucosamine transmembrane transporter activity"/>
    <property type="evidence" value="ECO:0007669"/>
    <property type="project" value="TreeGrafter"/>
</dbReference>
<name>B5VHC9_YEAS6</name>
<keyword evidence="2" id="KW-0813">Transport</keyword>
<dbReference type="OrthoDB" id="999962at2759"/>
<evidence type="ECO:0000256" key="5">
    <source>
        <dbReference type="ARBA" id="ARBA00022989"/>
    </source>
</evidence>
<gene>
    <name evidence="8" type="ORF">AWRI1631_50640</name>
</gene>
<evidence type="ECO:0000256" key="7">
    <source>
        <dbReference type="SAM" id="Phobius"/>
    </source>
</evidence>
<dbReference type="EMBL" id="ABSV01000646">
    <property type="protein sequence ID" value="EDZ72659.1"/>
    <property type="molecule type" value="Genomic_DNA"/>
</dbReference>
<keyword evidence="3" id="KW-0762">Sugar transport</keyword>
<accession>B5VHC9</accession>
<feature type="transmembrane region" description="Helical" evidence="7">
    <location>
        <begin position="345"/>
        <end position="367"/>
    </location>
</feature>
<dbReference type="PANTHER" id="PTHR10778">
    <property type="entry name" value="SOLUTE CARRIER FAMILY 35 MEMBER B"/>
    <property type="match status" value="1"/>
</dbReference>
<protein>
    <submittedName>
        <fullName evidence="8">YEL004Wp-like protein</fullName>
    </submittedName>
</protein>
<evidence type="ECO:0000256" key="3">
    <source>
        <dbReference type="ARBA" id="ARBA00022597"/>
    </source>
</evidence>
<feature type="transmembrane region" description="Helical" evidence="7">
    <location>
        <begin position="192"/>
        <end position="210"/>
    </location>
</feature>
<feature type="transmembrane region" description="Helical" evidence="7">
    <location>
        <begin position="132"/>
        <end position="149"/>
    </location>
</feature>
<reference evidence="8 9" key="1">
    <citation type="journal article" date="2008" name="FEMS Yeast Res.">
        <title>Comparative genome analysis of a Saccharomyces cerevisiae wine strain.</title>
        <authorList>
            <person name="Borneman A.R."/>
            <person name="Forgan A.H."/>
            <person name="Pretorius I.S."/>
            <person name="Chambers P.J."/>
        </authorList>
    </citation>
    <scope>NUCLEOTIDE SEQUENCE [LARGE SCALE GENOMIC DNA]</scope>
    <source>
        <strain evidence="8 9">AWRI1631</strain>
    </source>
</reference>
<dbReference type="GO" id="GO:0005789">
    <property type="term" value="C:endoplasmic reticulum membrane"/>
    <property type="evidence" value="ECO:0007669"/>
    <property type="project" value="TreeGrafter"/>
</dbReference>
<dbReference type="PANTHER" id="PTHR10778:SF4">
    <property type="entry name" value="NUCLEOTIDE SUGAR TRANSPORTER SLC35B4"/>
    <property type="match status" value="1"/>
</dbReference>
<keyword evidence="6 7" id="KW-0472">Membrane</keyword>
<proteinExistence type="predicted"/>
<feature type="transmembrane region" description="Helical" evidence="7">
    <location>
        <begin position="373"/>
        <end position="391"/>
    </location>
</feature>
<keyword evidence="5 7" id="KW-1133">Transmembrane helix</keyword>
<organism evidence="8 9">
    <name type="scientific">Saccharomyces cerevisiae (strain AWRI1631)</name>
    <name type="common">Baker's yeast</name>
    <dbReference type="NCBI Taxonomy" id="545124"/>
    <lineage>
        <taxon>Eukaryota</taxon>
        <taxon>Fungi</taxon>
        <taxon>Dikarya</taxon>
        <taxon>Ascomycota</taxon>
        <taxon>Saccharomycotina</taxon>
        <taxon>Saccharomycetes</taxon>
        <taxon>Saccharomycetales</taxon>
        <taxon>Saccharomycetaceae</taxon>
        <taxon>Saccharomyces</taxon>
    </lineage>
</organism>
<evidence type="ECO:0000256" key="6">
    <source>
        <dbReference type="ARBA" id="ARBA00023136"/>
    </source>
</evidence>
<feature type="transmembrane region" description="Helical" evidence="7">
    <location>
        <begin position="161"/>
        <end position="185"/>
    </location>
</feature>
<evidence type="ECO:0000256" key="1">
    <source>
        <dbReference type="ARBA" id="ARBA00004127"/>
    </source>
</evidence>
<dbReference type="AlphaFoldDB" id="B5VHC9"/>
<evidence type="ECO:0000313" key="8">
    <source>
        <dbReference type="EMBL" id="EDZ72659.1"/>
    </source>
</evidence>
<sequence>MLGTLCLSYGLVTHTLPLYIHCHILRKQSLPTQSKNIQCFALQLEKMKRIQLRISREVIGLGESKKMWNSLKAFALVFGGCCSNVITFETLMSNETGSINNLITFCQFLFVTCQGLPEFLDVHQPFPYFKPLKTPLHVYVITVVLFYISSTTNNNVFKYNISIPIHIVFRCFGTVITMFTCWLLNGRKYTKIQILSTLFLTIGAIIASLFKDADFRYQDLKLQAWKIGSDQSVDLTFIFGICILVLSSFTSSLLSAYNERTYQKYGKHWKENIFYSHFLSLPLFLFSRKQLIHEYRVMRKSERILCSNFGGKILVPREETLLLFNVLTQYFCVKGVNILASKTNALTLSITLLVRKFISLLLSVRLFDNNLSYTGYIGVYLVFFGAFIYSLGSIHPRQNDKGAIKKSK</sequence>